<accession>A0AAV2RHV7</accession>
<gene>
    <name evidence="1" type="ORF">MNOR_LOCUS24360</name>
</gene>
<keyword evidence="2" id="KW-1185">Reference proteome</keyword>
<dbReference type="Proteomes" id="UP001497623">
    <property type="component" value="Unassembled WGS sequence"/>
</dbReference>
<organism evidence="1 2">
    <name type="scientific">Meganyctiphanes norvegica</name>
    <name type="common">Northern krill</name>
    <name type="synonym">Thysanopoda norvegica</name>
    <dbReference type="NCBI Taxonomy" id="48144"/>
    <lineage>
        <taxon>Eukaryota</taxon>
        <taxon>Metazoa</taxon>
        <taxon>Ecdysozoa</taxon>
        <taxon>Arthropoda</taxon>
        <taxon>Crustacea</taxon>
        <taxon>Multicrustacea</taxon>
        <taxon>Malacostraca</taxon>
        <taxon>Eumalacostraca</taxon>
        <taxon>Eucarida</taxon>
        <taxon>Euphausiacea</taxon>
        <taxon>Euphausiidae</taxon>
        <taxon>Meganyctiphanes</taxon>
    </lineage>
</organism>
<evidence type="ECO:0000313" key="1">
    <source>
        <dbReference type="EMBL" id="CAL4124244.1"/>
    </source>
</evidence>
<reference evidence="1 2" key="1">
    <citation type="submission" date="2024-05" db="EMBL/GenBank/DDBJ databases">
        <authorList>
            <person name="Wallberg A."/>
        </authorList>
    </citation>
    <scope>NUCLEOTIDE SEQUENCE [LARGE SCALE GENOMIC DNA]</scope>
</reference>
<proteinExistence type="predicted"/>
<evidence type="ECO:0000313" key="2">
    <source>
        <dbReference type="Proteomes" id="UP001497623"/>
    </source>
</evidence>
<dbReference type="AlphaFoldDB" id="A0AAV2RHV7"/>
<protein>
    <submittedName>
        <fullName evidence="1">Uncharacterized protein</fullName>
    </submittedName>
</protein>
<comment type="caution">
    <text evidence="1">The sequence shown here is derived from an EMBL/GenBank/DDBJ whole genome shotgun (WGS) entry which is preliminary data.</text>
</comment>
<sequence length="155" mass="18178">MHSCYLYCSAMYGSQLWDLTSKSVDKICTQWRKAHRCGLSVPYTTHCDLLPLIADNRPMDMILDCKYMSFVRFITTSNNSVVEHMAHSRLNDHESTLKRNMPHLMYKYDMAMDDIISYSKSKINKHCYVKWFVGLGIGYPRYAQIARDMIKVKED</sequence>
<dbReference type="EMBL" id="CAXKWB010022308">
    <property type="protein sequence ID" value="CAL4124244.1"/>
    <property type="molecule type" value="Genomic_DNA"/>
</dbReference>
<name>A0AAV2RHV7_MEGNR</name>